<name>A0A382ZM38_9ZZZZ</name>
<protein>
    <submittedName>
        <fullName evidence="1">Uncharacterized protein</fullName>
    </submittedName>
</protein>
<feature type="non-terminal residue" evidence="1">
    <location>
        <position position="1"/>
    </location>
</feature>
<dbReference type="AlphaFoldDB" id="A0A382ZM38"/>
<dbReference type="InterPro" id="IPR046070">
    <property type="entry name" value="DUF6029"/>
</dbReference>
<organism evidence="1">
    <name type="scientific">marine metagenome</name>
    <dbReference type="NCBI Taxonomy" id="408172"/>
    <lineage>
        <taxon>unclassified sequences</taxon>
        <taxon>metagenomes</taxon>
        <taxon>ecological metagenomes</taxon>
    </lineage>
</organism>
<dbReference type="EMBL" id="UINC01185115">
    <property type="protein sequence ID" value="SVD96666.1"/>
    <property type="molecule type" value="Genomic_DNA"/>
</dbReference>
<proteinExistence type="predicted"/>
<gene>
    <name evidence="1" type="ORF">METZ01_LOCUS449520</name>
</gene>
<dbReference type="Pfam" id="PF19494">
    <property type="entry name" value="DUF6029"/>
    <property type="match status" value="1"/>
</dbReference>
<reference evidence="1" key="1">
    <citation type="submission" date="2018-05" db="EMBL/GenBank/DDBJ databases">
        <authorList>
            <person name="Lanie J.A."/>
            <person name="Ng W.-L."/>
            <person name="Kazmierczak K.M."/>
            <person name="Andrzejewski T.M."/>
            <person name="Davidsen T.M."/>
            <person name="Wayne K.J."/>
            <person name="Tettelin H."/>
            <person name="Glass J.I."/>
            <person name="Rusch D."/>
            <person name="Podicherti R."/>
            <person name="Tsui H.-C.T."/>
            <person name="Winkler M.E."/>
        </authorList>
    </citation>
    <scope>NUCLEOTIDE SEQUENCE</scope>
</reference>
<evidence type="ECO:0000313" key="1">
    <source>
        <dbReference type="EMBL" id="SVD96666.1"/>
    </source>
</evidence>
<accession>A0A382ZM38</accession>
<sequence>YNPLEALIFGDLKYFTGKRNKVDPPDFIQKKWVSLELAYNLTSSQRISILYGSLQGGLFCSNGVCRTIAPFNDGIKLSYSAIF</sequence>